<dbReference type="EMBL" id="PDCK01000044">
    <property type="protein sequence ID" value="PRQ23236.1"/>
    <property type="molecule type" value="Genomic_DNA"/>
</dbReference>
<sequence>MNSNNGEHRSVTIGIEATGHQYKSLRGLKSGAKIGNPRLCSLWSMKKKWKHPRVEIRVL</sequence>
<comment type="caution">
    <text evidence="1">The sequence shown here is derived from an EMBL/GenBank/DDBJ whole genome shotgun (WGS) entry which is preliminary data.</text>
</comment>
<name>A0A2P6PMU9_ROSCH</name>
<reference evidence="1 2" key="1">
    <citation type="journal article" date="2018" name="Nat. Genet.">
        <title>The Rosa genome provides new insights in the design of modern roses.</title>
        <authorList>
            <person name="Bendahmane M."/>
        </authorList>
    </citation>
    <scope>NUCLEOTIDE SEQUENCE [LARGE SCALE GENOMIC DNA]</scope>
    <source>
        <strain evidence="2">cv. Old Blush</strain>
    </source>
</reference>
<evidence type="ECO:0000313" key="2">
    <source>
        <dbReference type="Proteomes" id="UP000238479"/>
    </source>
</evidence>
<dbReference type="Proteomes" id="UP000238479">
    <property type="component" value="Chromosome 6"/>
</dbReference>
<proteinExistence type="predicted"/>
<organism evidence="1 2">
    <name type="scientific">Rosa chinensis</name>
    <name type="common">China rose</name>
    <dbReference type="NCBI Taxonomy" id="74649"/>
    <lineage>
        <taxon>Eukaryota</taxon>
        <taxon>Viridiplantae</taxon>
        <taxon>Streptophyta</taxon>
        <taxon>Embryophyta</taxon>
        <taxon>Tracheophyta</taxon>
        <taxon>Spermatophyta</taxon>
        <taxon>Magnoliopsida</taxon>
        <taxon>eudicotyledons</taxon>
        <taxon>Gunneridae</taxon>
        <taxon>Pentapetalae</taxon>
        <taxon>rosids</taxon>
        <taxon>fabids</taxon>
        <taxon>Rosales</taxon>
        <taxon>Rosaceae</taxon>
        <taxon>Rosoideae</taxon>
        <taxon>Rosoideae incertae sedis</taxon>
        <taxon>Rosa</taxon>
    </lineage>
</organism>
<accession>A0A2P6PMU9</accession>
<gene>
    <name evidence="1" type="ORF">RchiOBHm_Chr6g0259151</name>
</gene>
<dbReference type="Gramene" id="PRQ23236">
    <property type="protein sequence ID" value="PRQ23236"/>
    <property type="gene ID" value="RchiOBHm_Chr6g0259151"/>
</dbReference>
<evidence type="ECO:0000313" key="1">
    <source>
        <dbReference type="EMBL" id="PRQ23236.1"/>
    </source>
</evidence>
<keyword evidence="2" id="KW-1185">Reference proteome</keyword>
<protein>
    <submittedName>
        <fullName evidence="1">Uncharacterized protein</fullName>
    </submittedName>
</protein>
<dbReference type="AlphaFoldDB" id="A0A2P6PMU9"/>